<evidence type="ECO:0000256" key="2">
    <source>
        <dbReference type="ARBA" id="ARBA00022963"/>
    </source>
</evidence>
<dbReference type="InterPro" id="IPR016035">
    <property type="entry name" value="Acyl_Trfase/lysoPLipase"/>
</dbReference>
<sequence length="262" mass="29249">MNEQQTRPPVKRPFVLSGGGARGYAHLGVLKAFSEQDIYPEAISATSAGSIAAAFICDGYSTDEVREIFRVHKLGLSMHWRNWRAGFLSLKKVAEVLKQTLRHQTFEELDTPLYVTATDFLTGNQRIFSEGPLIPAILAASSVPLLFPPVEINGVQYVDGGLSGNLPIEPLLAEYRDIIGVHVNPLTPYNPAEGFLANVERTLHLAIREPVLKNKLLCSYFIEPEDLGKFGMFDFKRLEAIYTSGLEYTRRRLQEQPVMLQG</sequence>
<comment type="caution">
    <text evidence="4">Lacks conserved residue(s) required for the propagation of feature annotation.</text>
</comment>
<reference evidence="6 7" key="1">
    <citation type="submission" date="2017-02" db="EMBL/GenBank/DDBJ databases">
        <authorList>
            <person name="Peterson S.W."/>
        </authorList>
    </citation>
    <scope>NUCLEOTIDE SEQUENCE [LARGE SCALE GENOMIC DNA]</scope>
    <source>
        <strain evidence="6 7">DSM 18108</strain>
    </source>
</reference>
<protein>
    <submittedName>
        <fullName evidence="6">NTE family protein</fullName>
    </submittedName>
</protein>
<dbReference type="SUPFAM" id="SSF52151">
    <property type="entry name" value="FabD/lysophospholipase-like"/>
    <property type="match status" value="1"/>
</dbReference>
<dbReference type="InterPro" id="IPR050301">
    <property type="entry name" value="NTE"/>
</dbReference>
<feature type="short sequence motif" description="GXGXXG" evidence="4">
    <location>
        <begin position="18"/>
        <end position="23"/>
    </location>
</feature>
<feature type="active site" description="Nucleophile" evidence="4">
    <location>
        <position position="47"/>
    </location>
</feature>
<accession>A0A1T5NKG1</accession>
<evidence type="ECO:0000259" key="5">
    <source>
        <dbReference type="PROSITE" id="PS51635"/>
    </source>
</evidence>
<dbReference type="AlphaFoldDB" id="A0A1T5NKG1"/>
<keyword evidence="1 4" id="KW-0378">Hydrolase</keyword>
<evidence type="ECO:0000256" key="1">
    <source>
        <dbReference type="ARBA" id="ARBA00022801"/>
    </source>
</evidence>
<dbReference type="PROSITE" id="PS51635">
    <property type="entry name" value="PNPLA"/>
    <property type="match status" value="1"/>
</dbReference>
<dbReference type="CDD" id="cd07205">
    <property type="entry name" value="Pat_PNPLA6_PNPLA7_NTE1_like"/>
    <property type="match status" value="1"/>
</dbReference>
<evidence type="ECO:0000313" key="6">
    <source>
        <dbReference type="EMBL" id="SKD00827.1"/>
    </source>
</evidence>
<evidence type="ECO:0000256" key="4">
    <source>
        <dbReference type="PROSITE-ProRule" id="PRU01161"/>
    </source>
</evidence>
<dbReference type="Gene3D" id="3.40.1090.10">
    <property type="entry name" value="Cytosolic phospholipase A2 catalytic domain"/>
    <property type="match status" value="2"/>
</dbReference>
<dbReference type="PANTHER" id="PTHR14226">
    <property type="entry name" value="NEUROPATHY TARGET ESTERASE/SWISS CHEESE D.MELANOGASTER"/>
    <property type="match status" value="1"/>
</dbReference>
<dbReference type="Proteomes" id="UP000190166">
    <property type="component" value="Unassembled WGS sequence"/>
</dbReference>
<proteinExistence type="predicted"/>
<dbReference type="EMBL" id="FUZZ01000001">
    <property type="protein sequence ID" value="SKD00827.1"/>
    <property type="molecule type" value="Genomic_DNA"/>
</dbReference>
<dbReference type="STRING" id="393003.SAMN05660461_1968"/>
<dbReference type="Pfam" id="PF01734">
    <property type="entry name" value="Patatin"/>
    <property type="match status" value="1"/>
</dbReference>
<feature type="short sequence motif" description="DGA/G" evidence="4">
    <location>
        <begin position="159"/>
        <end position="161"/>
    </location>
</feature>
<dbReference type="InterPro" id="IPR002641">
    <property type="entry name" value="PNPLA_dom"/>
</dbReference>
<keyword evidence="7" id="KW-1185">Reference proteome</keyword>
<dbReference type="GO" id="GO:0016042">
    <property type="term" value="P:lipid catabolic process"/>
    <property type="evidence" value="ECO:0007669"/>
    <property type="project" value="UniProtKB-UniRule"/>
</dbReference>
<dbReference type="PANTHER" id="PTHR14226:SF78">
    <property type="entry name" value="SLR0060 PROTEIN"/>
    <property type="match status" value="1"/>
</dbReference>
<keyword evidence="3 4" id="KW-0443">Lipid metabolism</keyword>
<name>A0A1T5NKG1_9BACT</name>
<dbReference type="GO" id="GO:0016787">
    <property type="term" value="F:hydrolase activity"/>
    <property type="evidence" value="ECO:0007669"/>
    <property type="project" value="UniProtKB-UniRule"/>
</dbReference>
<keyword evidence="2 4" id="KW-0442">Lipid degradation</keyword>
<feature type="domain" description="PNPLA" evidence="5">
    <location>
        <begin position="14"/>
        <end position="172"/>
    </location>
</feature>
<evidence type="ECO:0000313" key="7">
    <source>
        <dbReference type="Proteomes" id="UP000190166"/>
    </source>
</evidence>
<organism evidence="6 7">
    <name type="scientific">Chitinophaga ginsengisegetis</name>
    <dbReference type="NCBI Taxonomy" id="393003"/>
    <lineage>
        <taxon>Bacteria</taxon>
        <taxon>Pseudomonadati</taxon>
        <taxon>Bacteroidota</taxon>
        <taxon>Chitinophagia</taxon>
        <taxon>Chitinophagales</taxon>
        <taxon>Chitinophagaceae</taxon>
        <taxon>Chitinophaga</taxon>
    </lineage>
</organism>
<evidence type="ECO:0000256" key="3">
    <source>
        <dbReference type="ARBA" id="ARBA00023098"/>
    </source>
</evidence>
<feature type="active site" description="Proton acceptor" evidence="4">
    <location>
        <position position="159"/>
    </location>
</feature>
<gene>
    <name evidence="6" type="ORF">SAMN05660461_1968</name>
</gene>